<dbReference type="Gene3D" id="3.90.1140.10">
    <property type="entry name" value="Cyclic phosphodiesterase"/>
    <property type="match status" value="1"/>
</dbReference>
<sequence length="205" mass="23574">MKKLFLNLMSDTIRAFIALKLPDNILSFINKIQKNLKQYGFPVRWVKPENIHLTLKFFGNIDKSDLSDIKAALNECSGCYSALNLFAKGIDVFPSIMRPRIMWVGVLGDTSLLLSLQNTLDKRLEESGFKKDEKPFKGHLTMGRFKDKVNNEKLIEILRKYQNVDPEAFAAKEIVLFKSDLKPQGPVYTELFKMLLGNNNEDREK</sequence>
<feature type="short sequence motif" description="HXTX 2" evidence="2">
    <location>
        <begin position="139"/>
        <end position="142"/>
    </location>
</feature>
<evidence type="ECO:0000256" key="2">
    <source>
        <dbReference type="HAMAP-Rule" id="MF_01940"/>
    </source>
</evidence>
<dbReference type="AlphaFoldDB" id="E1YM12"/>
<dbReference type="PANTHER" id="PTHR35561">
    <property type="entry name" value="RNA 2',3'-CYCLIC PHOSPHODIESTERASE"/>
    <property type="match status" value="1"/>
</dbReference>
<comment type="catalytic activity">
    <reaction evidence="2">
        <text>a 3'-end 2',3'-cyclophospho-ribonucleotide-RNA + H2O = a 3'-end 2'-phospho-ribonucleotide-RNA + H(+)</text>
        <dbReference type="Rhea" id="RHEA:11828"/>
        <dbReference type="Rhea" id="RHEA-COMP:10464"/>
        <dbReference type="Rhea" id="RHEA-COMP:17353"/>
        <dbReference type="ChEBI" id="CHEBI:15377"/>
        <dbReference type="ChEBI" id="CHEBI:15378"/>
        <dbReference type="ChEBI" id="CHEBI:83064"/>
        <dbReference type="ChEBI" id="CHEBI:173113"/>
        <dbReference type="EC" id="3.1.4.58"/>
    </reaction>
</comment>
<feature type="active site" description="Proton acceptor" evidence="2">
    <location>
        <position position="139"/>
    </location>
</feature>
<dbReference type="GO" id="GO:0004113">
    <property type="term" value="F:2',3'-cyclic-nucleotide 3'-phosphodiesterase activity"/>
    <property type="evidence" value="ECO:0007669"/>
    <property type="project" value="InterPro"/>
</dbReference>
<dbReference type="HAMAP" id="MF_01940">
    <property type="entry name" value="RNA_CPDase"/>
    <property type="match status" value="1"/>
</dbReference>
<evidence type="ECO:0000313" key="4">
    <source>
        <dbReference type="EMBL" id="CBX31145.1"/>
    </source>
</evidence>
<feature type="active site" description="Proton donor" evidence="2">
    <location>
        <position position="52"/>
    </location>
</feature>
<comment type="similarity">
    <text evidence="2">Belongs to the 2H phosphoesterase superfamily. ThpR family.</text>
</comment>
<evidence type="ECO:0000256" key="1">
    <source>
        <dbReference type="ARBA" id="ARBA00022801"/>
    </source>
</evidence>
<gene>
    <name evidence="4" type="ORF">N47_E46570</name>
</gene>
<evidence type="ECO:0000259" key="3">
    <source>
        <dbReference type="Pfam" id="PF02834"/>
    </source>
</evidence>
<dbReference type="InterPro" id="IPR004175">
    <property type="entry name" value="RNA_CPDase"/>
</dbReference>
<dbReference type="SUPFAM" id="SSF55144">
    <property type="entry name" value="LigT-like"/>
    <property type="match status" value="1"/>
</dbReference>
<dbReference type="Pfam" id="PF02834">
    <property type="entry name" value="LigT_PEase"/>
    <property type="match status" value="2"/>
</dbReference>
<accession>E1YM12</accession>
<proteinExistence type="inferred from homology"/>
<name>E1YM12_9BACT</name>
<dbReference type="EC" id="3.1.4.58" evidence="2"/>
<dbReference type="InterPro" id="IPR009097">
    <property type="entry name" value="Cyclic_Pdiesterase"/>
</dbReference>
<reference evidence="4" key="1">
    <citation type="journal article" date="2011" name="Environ. Microbiol.">
        <title>Genomic insights into the metabolic potential of the polycyclic aromatic hydrocarbon degrading sulfate-reducing Deltaproteobacterium N47.</title>
        <authorList>
            <person name="Bergmann F."/>
            <person name="Selesi D."/>
            <person name="Weinmaier T."/>
            <person name="Tischler P."/>
            <person name="Rattei T."/>
            <person name="Meckenstock R.U."/>
        </authorList>
    </citation>
    <scope>NUCLEOTIDE SEQUENCE</scope>
</reference>
<dbReference type="PANTHER" id="PTHR35561:SF1">
    <property type="entry name" value="RNA 2',3'-CYCLIC PHOSPHODIESTERASE"/>
    <property type="match status" value="1"/>
</dbReference>
<dbReference type="GO" id="GO:0008664">
    <property type="term" value="F:RNA 2',3'-cyclic 3'-phosphodiesterase activity"/>
    <property type="evidence" value="ECO:0007669"/>
    <property type="project" value="UniProtKB-EC"/>
</dbReference>
<feature type="domain" description="Phosphoesterase HXTX" evidence="3">
    <location>
        <begin position="113"/>
        <end position="188"/>
    </location>
</feature>
<comment type="function">
    <text evidence="2">Hydrolyzes RNA 2',3'-cyclic phosphodiester to an RNA 2'-phosphomonoester.</text>
</comment>
<dbReference type="NCBIfam" id="TIGR02258">
    <property type="entry name" value="2_5_ligase"/>
    <property type="match status" value="1"/>
</dbReference>
<dbReference type="InterPro" id="IPR014051">
    <property type="entry name" value="Phosphoesterase_HXTX"/>
</dbReference>
<keyword evidence="1 2" id="KW-0378">Hydrolase</keyword>
<feature type="short sequence motif" description="HXTX 1" evidence="2">
    <location>
        <begin position="52"/>
        <end position="55"/>
    </location>
</feature>
<organism evidence="4">
    <name type="scientific">uncultured Desulfobacterium sp</name>
    <dbReference type="NCBI Taxonomy" id="201089"/>
    <lineage>
        <taxon>Bacteria</taxon>
        <taxon>Pseudomonadati</taxon>
        <taxon>Thermodesulfobacteriota</taxon>
        <taxon>Desulfobacteria</taxon>
        <taxon>Desulfobacterales</taxon>
        <taxon>Desulfobacteriaceae</taxon>
        <taxon>Desulfobacterium</taxon>
        <taxon>environmental samples</taxon>
    </lineage>
</organism>
<protein>
    <recommendedName>
        <fullName evidence="2">RNA 2',3'-cyclic phosphodiesterase</fullName>
        <shortName evidence="2">RNA 2',3'-CPDase</shortName>
        <ecNumber evidence="2">3.1.4.58</ecNumber>
    </recommendedName>
</protein>
<feature type="domain" description="Phosphoesterase HXTX" evidence="3">
    <location>
        <begin position="20"/>
        <end position="103"/>
    </location>
</feature>
<dbReference type="EMBL" id="FR695877">
    <property type="protein sequence ID" value="CBX31145.1"/>
    <property type="molecule type" value="Genomic_DNA"/>
</dbReference>